<evidence type="ECO:0000313" key="4">
    <source>
        <dbReference type="EMBL" id="KAH0565813.1"/>
    </source>
</evidence>
<dbReference type="Proteomes" id="UP000750711">
    <property type="component" value="Unassembled WGS sequence"/>
</dbReference>
<dbReference type="InterPro" id="IPR019200">
    <property type="entry name" value="ATP_adenylylTrfase_C"/>
</dbReference>
<dbReference type="Pfam" id="PF09830">
    <property type="entry name" value="ATP_transf"/>
    <property type="match status" value="1"/>
</dbReference>
<organism evidence="4 5">
    <name type="scientific">Trichoglossum hirsutum</name>
    <dbReference type="NCBI Taxonomy" id="265104"/>
    <lineage>
        <taxon>Eukaryota</taxon>
        <taxon>Fungi</taxon>
        <taxon>Dikarya</taxon>
        <taxon>Ascomycota</taxon>
        <taxon>Pezizomycotina</taxon>
        <taxon>Geoglossomycetes</taxon>
        <taxon>Geoglossales</taxon>
        <taxon>Geoglossaceae</taxon>
        <taxon>Trichoglossum</taxon>
    </lineage>
</organism>
<dbReference type="GO" id="GO:0009117">
    <property type="term" value="P:nucleotide metabolic process"/>
    <property type="evidence" value="ECO:0007669"/>
    <property type="project" value="InterPro"/>
</dbReference>
<gene>
    <name evidence="4" type="ORF">GP486_000782</name>
</gene>
<feature type="domain" description="ATP adenylyltransferase C-terminal" evidence="2">
    <location>
        <begin position="227"/>
        <end position="358"/>
    </location>
</feature>
<sequence length="372" mass="41048">MQHLQSAVKKKYSSALSGRHLTFSPTHLAIIHVNGVPFQLRYCPALSKKPQQASSSTAQTTDKPNPFLNPSDDLLVVQIPSDKPTHNIVMNKYPVIPHHFILSTTAFKPQTGLLEEQDLGTAYSCLREWEAGTSETANSRKPRLFAFFNSGEHSGASQPHRHIQFLPVEDMAADQESDGWSLLADDIFSETDVSDQCELGSLLMLCGVAEPEPAQKSASPVMRSHRNIPFAHFASPLSLNPSPSDLHRLYMSLYEKAVEAVRAHIETKPDDDLKVISTADGSAAVISYNLALTTKSMVLCPRRRGHVTLEVKQTNNADNHVLGPIELNGTVLAGTLMVKTQSDWDKLRNGQEQTLRDVLIAIGIPRNQNYVQ</sequence>
<evidence type="ECO:0008006" key="6">
    <source>
        <dbReference type="Google" id="ProtNLM"/>
    </source>
</evidence>
<dbReference type="PANTHER" id="PTHR38420">
    <property type="entry name" value="AP-4-A PHOSPHORYLASE II"/>
    <property type="match status" value="1"/>
</dbReference>
<keyword evidence="5" id="KW-1185">Reference proteome</keyword>
<accession>A0A9P8RT83</accession>
<proteinExistence type="predicted"/>
<comment type="caution">
    <text evidence="4">The sequence shown here is derived from an EMBL/GenBank/DDBJ whole genome shotgun (WGS) entry which is preliminary data.</text>
</comment>
<dbReference type="PANTHER" id="PTHR38420:SF3">
    <property type="entry name" value="5',5'''-P-1,P-4-TETRAPHOSPHATE PHOSPHORYLASE 2"/>
    <property type="match status" value="1"/>
</dbReference>
<dbReference type="GO" id="GO:0003877">
    <property type="term" value="F:ATP:ADP adenylyltransferase activity"/>
    <property type="evidence" value="ECO:0007669"/>
    <property type="project" value="InterPro"/>
</dbReference>
<evidence type="ECO:0000259" key="3">
    <source>
        <dbReference type="Pfam" id="PF19327"/>
    </source>
</evidence>
<name>A0A9P8RT83_9PEZI</name>
<dbReference type="InterPro" id="IPR043171">
    <property type="entry name" value="Ap4A_phos1/2-like"/>
</dbReference>
<evidence type="ECO:0000256" key="1">
    <source>
        <dbReference type="SAM" id="MobiDB-lite"/>
    </source>
</evidence>
<dbReference type="EMBL" id="JAGHQM010000058">
    <property type="protein sequence ID" value="KAH0565813.1"/>
    <property type="molecule type" value="Genomic_DNA"/>
</dbReference>
<dbReference type="GO" id="GO:0005524">
    <property type="term" value="F:ATP binding"/>
    <property type="evidence" value="ECO:0007669"/>
    <property type="project" value="InterPro"/>
</dbReference>
<reference evidence="4" key="1">
    <citation type="submission" date="2021-03" db="EMBL/GenBank/DDBJ databases">
        <title>Comparative genomics and phylogenomic investigation of the class Geoglossomycetes provide insights into ecological specialization and systematics.</title>
        <authorList>
            <person name="Melie T."/>
            <person name="Pirro S."/>
            <person name="Miller A.N."/>
            <person name="Quandt A."/>
        </authorList>
    </citation>
    <scope>NUCLEOTIDE SEQUENCE</scope>
    <source>
        <strain evidence="4">CAQ_001_2017</strain>
    </source>
</reference>
<dbReference type="InterPro" id="IPR036265">
    <property type="entry name" value="HIT-like_sf"/>
</dbReference>
<feature type="region of interest" description="Disordered" evidence="1">
    <location>
        <begin position="49"/>
        <end position="69"/>
    </location>
</feature>
<dbReference type="InterPro" id="IPR009163">
    <property type="entry name" value="Ap4A_phos1/2"/>
</dbReference>
<dbReference type="InterPro" id="IPR045759">
    <property type="entry name" value="Ap4A_phos1/2_N"/>
</dbReference>
<feature type="domain" description="Ap4A phosphorylase 1/2 N-terminal" evidence="3">
    <location>
        <begin position="3"/>
        <end position="169"/>
    </location>
</feature>
<dbReference type="Gene3D" id="3.30.428.70">
    <property type="match status" value="1"/>
</dbReference>
<dbReference type="AlphaFoldDB" id="A0A9P8RT83"/>
<evidence type="ECO:0000313" key="5">
    <source>
        <dbReference type="Proteomes" id="UP000750711"/>
    </source>
</evidence>
<evidence type="ECO:0000259" key="2">
    <source>
        <dbReference type="Pfam" id="PF09830"/>
    </source>
</evidence>
<dbReference type="Pfam" id="PF19327">
    <property type="entry name" value="Ap4A_phos_N"/>
    <property type="match status" value="1"/>
</dbReference>
<feature type="compositionally biased region" description="Polar residues" evidence="1">
    <location>
        <begin position="49"/>
        <end position="63"/>
    </location>
</feature>
<dbReference type="SUPFAM" id="SSF54197">
    <property type="entry name" value="HIT-like"/>
    <property type="match status" value="1"/>
</dbReference>
<protein>
    <recommendedName>
        <fullName evidence="6">Bis(5'-nucleosyl)-tetraphosphatase</fullName>
    </recommendedName>
</protein>